<dbReference type="InterPro" id="IPR020835">
    <property type="entry name" value="Catalase_sf"/>
</dbReference>
<keyword evidence="2" id="KW-1185">Reference proteome</keyword>
<accession>A0ABQ5BJ48</accession>
<name>A0ABQ5BJ48_9ASTR</name>
<dbReference type="InterPro" id="IPR011004">
    <property type="entry name" value="Trimer_LpxA-like_sf"/>
</dbReference>
<organism evidence="1 2">
    <name type="scientific">Tanacetum coccineum</name>
    <dbReference type="NCBI Taxonomy" id="301880"/>
    <lineage>
        <taxon>Eukaryota</taxon>
        <taxon>Viridiplantae</taxon>
        <taxon>Streptophyta</taxon>
        <taxon>Embryophyta</taxon>
        <taxon>Tracheophyta</taxon>
        <taxon>Spermatophyta</taxon>
        <taxon>Magnoliopsida</taxon>
        <taxon>eudicotyledons</taxon>
        <taxon>Gunneridae</taxon>
        <taxon>Pentapetalae</taxon>
        <taxon>asterids</taxon>
        <taxon>campanulids</taxon>
        <taxon>Asterales</taxon>
        <taxon>Asteraceae</taxon>
        <taxon>Asteroideae</taxon>
        <taxon>Anthemideae</taxon>
        <taxon>Anthemidinae</taxon>
        <taxon>Tanacetum</taxon>
    </lineage>
</organism>
<evidence type="ECO:0000313" key="2">
    <source>
        <dbReference type="Proteomes" id="UP001151760"/>
    </source>
</evidence>
<dbReference type="SUPFAM" id="SSF51161">
    <property type="entry name" value="Trimeric LpxA-like enzymes"/>
    <property type="match status" value="1"/>
</dbReference>
<gene>
    <name evidence="1" type="ORF">Tco_0873516</name>
</gene>
<reference evidence="1" key="1">
    <citation type="journal article" date="2022" name="Int. J. Mol. Sci.">
        <title>Draft Genome of Tanacetum Coccineum: Genomic Comparison of Closely Related Tanacetum-Family Plants.</title>
        <authorList>
            <person name="Yamashiro T."/>
            <person name="Shiraishi A."/>
            <person name="Nakayama K."/>
            <person name="Satake H."/>
        </authorList>
    </citation>
    <scope>NUCLEOTIDE SEQUENCE</scope>
</reference>
<dbReference type="SUPFAM" id="SSF56634">
    <property type="entry name" value="Heme-dependent catalase-like"/>
    <property type="match status" value="1"/>
</dbReference>
<evidence type="ECO:0000313" key="1">
    <source>
        <dbReference type="EMBL" id="GJT14810.1"/>
    </source>
</evidence>
<protein>
    <submittedName>
        <fullName evidence="1">AMP-dependent synthetase/ligase</fullName>
    </submittedName>
</protein>
<dbReference type="Gene3D" id="2.40.180.10">
    <property type="entry name" value="Catalase core domain"/>
    <property type="match status" value="1"/>
</dbReference>
<comment type="caution">
    <text evidence="1">The sequence shown here is derived from an EMBL/GenBank/DDBJ whole genome shotgun (WGS) entry which is preliminary data.</text>
</comment>
<proteinExistence type="predicted"/>
<dbReference type="EMBL" id="BQNB010013344">
    <property type="protein sequence ID" value="GJT14810.1"/>
    <property type="molecule type" value="Genomic_DNA"/>
</dbReference>
<sequence>MNNSVTIAYSFKLHFTSTSLDALKLGNVDEHQERSSKFPRTSPNFDSTCCDDCVTNGSLDQRSATNVLLRLSSDRFPRDMISSEICVHLGDFSRIIVGFYSINGLKSGKVEVHDNAVVGSQSILLPGSVVNNDVILGVLLVAPIHSVIKRGGVYMVKSRYSHRIGVNGKGVLNIYDDIKGLPNHKIFHLGTRYSVIVRHSNGLRSYDDARLNARGAVRMLSKET</sequence>
<dbReference type="PANTHER" id="PTHR42841">
    <property type="entry name" value="AMINE OXIDASE"/>
    <property type="match status" value="1"/>
</dbReference>
<reference evidence="1" key="2">
    <citation type="submission" date="2022-01" db="EMBL/GenBank/DDBJ databases">
        <authorList>
            <person name="Yamashiro T."/>
            <person name="Shiraishi A."/>
            <person name="Satake H."/>
            <person name="Nakayama K."/>
        </authorList>
    </citation>
    <scope>NUCLEOTIDE SEQUENCE</scope>
</reference>
<dbReference type="Proteomes" id="UP001151760">
    <property type="component" value="Unassembled WGS sequence"/>
</dbReference>